<keyword evidence="7" id="KW-1185">Reference proteome</keyword>
<feature type="transmembrane region" description="Helical" evidence="5">
    <location>
        <begin position="115"/>
        <end position="137"/>
    </location>
</feature>
<sequence length="263" mass="30163">MDPEAHTLYDLPTSVDDNKIVVQIFIKEDEGITEVPREEMVTKENVPIKNWPACKPVLRHDIANDTDPGLSRKVAYAGYTIWILHSIVLVLNLIISIVLVSPLTYKRQQFLLFEFVTLNACLLFVVPLAHFAVYWQLYKAQVEKTVQRFILSFISYAVAIFFTLILVSGVYTPGIYMSEIYVSRKYYSENEYESEYGIGFALSIFMSTVWSLFALAFIAIFILDIILARRHNHSIGSVIIFARNAAANLTKEITRLRLHLRTD</sequence>
<evidence type="ECO:0000256" key="3">
    <source>
        <dbReference type="ARBA" id="ARBA00022989"/>
    </source>
</evidence>
<organism evidence="6 7">
    <name type="scientific">Acrasis kona</name>
    <dbReference type="NCBI Taxonomy" id="1008807"/>
    <lineage>
        <taxon>Eukaryota</taxon>
        <taxon>Discoba</taxon>
        <taxon>Heterolobosea</taxon>
        <taxon>Tetramitia</taxon>
        <taxon>Eutetramitia</taxon>
        <taxon>Acrasidae</taxon>
        <taxon>Acrasis</taxon>
    </lineage>
</organism>
<dbReference type="GO" id="GO:0015031">
    <property type="term" value="P:protein transport"/>
    <property type="evidence" value="ECO:0007669"/>
    <property type="project" value="InterPro"/>
</dbReference>
<evidence type="ECO:0000256" key="2">
    <source>
        <dbReference type="ARBA" id="ARBA00022692"/>
    </source>
</evidence>
<dbReference type="InterPro" id="IPR007273">
    <property type="entry name" value="SCAMP"/>
</dbReference>
<dbReference type="PANTHER" id="PTHR10687:SF2">
    <property type="entry name" value="SECRETORY CARRIER-ASSOCIATED MEMBRANE PROTEIN"/>
    <property type="match status" value="1"/>
</dbReference>
<comment type="subcellular location">
    <subcellularLocation>
        <location evidence="1">Membrane</location>
        <topology evidence="1">Multi-pass membrane protein</topology>
    </subcellularLocation>
</comment>
<protein>
    <recommendedName>
        <fullName evidence="8">MARVEL domain-containing protein</fullName>
    </recommendedName>
</protein>
<dbReference type="Proteomes" id="UP001431209">
    <property type="component" value="Unassembled WGS sequence"/>
</dbReference>
<feature type="transmembrane region" description="Helical" evidence="5">
    <location>
        <begin position="196"/>
        <end position="223"/>
    </location>
</feature>
<comment type="caution">
    <text evidence="6">The sequence shown here is derived from an EMBL/GenBank/DDBJ whole genome shotgun (WGS) entry which is preliminary data.</text>
</comment>
<dbReference type="Pfam" id="PF04144">
    <property type="entry name" value="SCAMP"/>
    <property type="match status" value="1"/>
</dbReference>
<evidence type="ECO:0000313" key="6">
    <source>
        <dbReference type="EMBL" id="KAL0483738.1"/>
    </source>
</evidence>
<dbReference type="GO" id="GO:0032588">
    <property type="term" value="C:trans-Golgi network membrane"/>
    <property type="evidence" value="ECO:0007669"/>
    <property type="project" value="TreeGrafter"/>
</dbReference>
<evidence type="ECO:0000256" key="4">
    <source>
        <dbReference type="ARBA" id="ARBA00023136"/>
    </source>
</evidence>
<dbReference type="PANTHER" id="PTHR10687">
    <property type="entry name" value="SECRETORY CARRIER-ASSOCIATED MEMBRANE PROTEIN SCAMP"/>
    <property type="match status" value="1"/>
</dbReference>
<feature type="transmembrane region" description="Helical" evidence="5">
    <location>
        <begin position="149"/>
        <end position="176"/>
    </location>
</feature>
<accession>A0AAW2Z1S6</accession>
<feature type="transmembrane region" description="Helical" evidence="5">
    <location>
        <begin position="81"/>
        <end position="103"/>
    </location>
</feature>
<reference evidence="6 7" key="1">
    <citation type="submission" date="2024-03" db="EMBL/GenBank/DDBJ databases">
        <title>The Acrasis kona genome and developmental transcriptomes reveal deep origins of eukaryotic multicellular pathways.</title>
        <authorList>
            <person name="Sheikh S."/>
            <person name="Fu C.-J."/>
            <person name="Brown M.W."/>
            <person name="Baldauf S.L."/>
        </authorList>
    </citation>
    <scope>NUCLEOTIDE SEQUENCE [LARGE SCALE GENOMIC DNA]</scope>
    <source>
        <strain evidence="6 7">ATCC MYA-3509</strain>
    </source>
</reference>
<keyword evidence="4 5" id="KW-0472">Membrane</keyword>
<keyword evidence="2 5" id="KW-0812">Transmembrane</keyword>
<name>A0AAW2Z1S6_9EUKA</name>
<proteinExistence type="predicted"/>
<dbReference type="AlphaFoldDB" id="A0AAW2Z1S6"/>
<evidence type="ECO:0000256" key="5">
    <source>
        <dbReference type="SAM" id="Phobius"/>
    </source>
</evidence>
<dbReference type="GO" id="GO:0055038">
    <property type="term" value="C:recycling endosome membrane"/>
    <property type="evidence" value="ECO:0007669"/>
    <property type="project" value="TreeGrafter"/>
</dbReference>
<evidence type="ECO:0000256" key="1">
    <source>
        <dbReference type="ARBA" id="ARBA00004141"/>
    </source>
</evidence>
<evidence type="ECO:0000313" key="7">
    <source>
        <dbReference type="Proteomes" id="UP001431209"/>
    </source>
</evidence>
<dbReference type="EMBL" id="JAOPGA020000984">
    <property type="protein sequence ID" value="KAL0483738.1"/>
    <property type="molecule type" value="Genomic_DNA"/>
</dbReference>
<evidence type="ECO:0008006" key="8">
    <source>
        <dbReference type="Google" id="ProtNLM"/>
    </source>
</evidence>
<gene>
    <name evidence="6" type="ORF">AKO1_013997</name>
</gene>
<keyword evidence="3 5" id="KW-1133">Transmembrane helix</keyword>